<feature type="transmembrane region" description="Helical" evidence="1">
    <location>
        <begin position="12"/>
        <end position="33"/>
    </location>
</feature>
<name>A0ABT7KN99_9HYPH</name>
<protein>
    <submittedName>
        <fullName evidence="2">Uncharacterized protein</fullName>
    </submittedName>
</protein>
<evidence type="ECO:0000313" key="3">
    <source>
        <dbReference type="Proteomes" id="UP001172630"/>
    </source>
</evidence>
<keyword evidence="1" id="KW-1133">Transmembrane helix</keyword>
<dbReference type="RefSeq" id="WP_285882175.1">
    <property type="nucleotide sequence ID" value="NZ_JARFYN010000038.1"/>
</dbReference>
<reference evidence="2" key="1">
    <citation type="submission" date="2023-06" db="EMBL/GenBank/DDBJ databases">
        <title>Phylogenetic Diversity of Rhizobium strains.</title>
        <authorList>
            <person name="Moura F.T."/>
            <person name="Helene L.C.F."/>
            <person name="Hungria M."/>
        </authorList>
    </citation>
    <scope>NUCLEOTIDE SEQUENCE</scope>
    <source>
        <strain evidence="2">CCGE524</strain>
    </source>
</reference>
<comment type="caution">
    <text evidence="2">The sequence shown here is derived from an EMBL/GenBank/DDBJ whole genome shotgun (WGS) entry which is preliminary data.</text>
</comment>
<gene>
    <name evidence="2" type="ORF">PY650_24395</name>
</gene>
<accession>A0ABT7KN99</accession>
<evidence type="ECO:0000313" key="2">
    <source>
        <dbReference type="EMBL" id="MDL2408724.1"/>
    </source>
</evidence>
<dbReference type="EMBL" id="JARFYN010000038">
    <property type="protein sequence ID" value="MDL2408724.1"/>
    <property type="molecule type" value="Genomic_DNA"/>
</dbReference>
<dbReference type="Proteomes" id="UP001172630">
    <property type="component" value="Unassembled WGS sequence"/>
</dbReference>
<sequence>MSDAKTSSLTIAVVVPWLLTLVTLGFGGLKYLIDQRHANESRIAEQQ</sequence>
<keyword evidence="1" id="KW-0812">Transmembrane</keyword>
<organism evidence="2 3">
    <name type="scientific">Rhizobium calliandrae</name>
    <dbReference type="NCBI Taxonomy" id="1312182"/>
    <lineage>
        <taxon>Bacteria</taxon>
        <taxon>Pseudomonadati</taxon>
        <taxon>Pseudomonadota</taxon>
        <taxon>Alphaproteobacteria</taxon>
        <taxon>Hyphomicrobiales</taxon>
        <taxon>Rhizobiaceae</taxon>
        <taxon>Rhizobium/Agrobacterium group</taxon>
        <taxon>Rhizobium</taxon>
    </lineage>
</organism>
<proteinExistence type="predicted"/>
<keyword evidence="1" id="KW-0472">Membrane</keyword>
<evidence type="ECO:0000256" key="1">
    <source>
        <dbReference type="SAM" id="Phobius"/>
    </source>
</evidence>
<keyword evidence="3" id="KW-1185">Reference proteome</keyword>